<feature type="transmembrane region" description="Helical" evidence="2">
    <location>
        <begin position="899"/>
        <end position="918"/>
    </location>
</feature>
<keyword evidence="2" id="KW-0812">Transmembrane</keyword>
<feature type="compositionally biased region" description="Polar residues" evidence="1">
    <location>
        <begin position="612"/>
        <end position="648"/>
    </location>
</feature>
<evidence type="ECO:0000256" key="1">
    <source>
        <dbReference type="SAM" id="MobiDB-lite"/>
    </source>
</evidence>
<dbReference type="PANTHER" id="PTHR39470">
    <property type="entry name" value="CHROMOSOME 10, WHOLE GENOME SHOTGUN SEQUENCE"/>
    <property type="match status" value="1"/>
</dbReference>
<feature type="signal peptide" evidence="3">
    <location>
        <begin position="1"/>
        <end position="20"/>
    </location>
</feature>
<dbReference type="InterPro" id="IPR011043">
    <property type="entry name" value="Gal_Oxase/kelch_b-propeller"/>
</dbReference>
<feature type="transmembrane region" description="Helical" evidence="2">
    <location>
        <begin position="730"/>
        <end position="749"/>
    </location>
</feature>
<keyword evidence="2" id="KW-1133">Transmembrane helix</keyword>
<dbReference type="SUPFAM" id="SSF50965">
    <property type="entry name" value="Galactose oxidase, central domain"/>
    <property type="match status" value="1"/>
</dbReference>
<feature type="chain" id="PRO_5018247458" evidence="3">
    <location>
        <begin position="21"/>
        <end position="1103"/>
    </location>
</feature>
<organism evidence="4 5">
    <name type="scientific">Pyrenophora seminiperda CCB06</name>
    <dbReference type="NCBI Taxonomy" id="1302712"/>
    <lineage>
        <taxon>Eukaryota</taxon>
        <taxon>Fungi</taxon>
        <taxon>Dikarya</taxon>
        <taxon>Ascomycota</taxon>
        <taxon>Pezizomycotina</taxon>
        <taxon>Dothideomycetes</taxon>
        <taxon>Pleosporomycetidae</taxon>
        <taxon>Pleosporales</taxon>
        <taxon>Pleosporineae</taxon>
        <taxon>Pleosporaceae</taxon>
        <taxon>Pyrenophora</taxon>
    </lineage>
</organism>
<feature type="region of interest" description="Disordered" evidence="1">
    <location>
        <begin position="549"/>
        <end position="693"/>
    </location>
</feature>
<feature type="transmembrane region" description="Helical" evidence="2">
    <location>
        <begin position="970"/>
        <end position="989"/>
    </location>
</feature>
<dbReference type="PANTHER" id="PTHR39470:SF1">
    <property type="entry name" value="CHORISMATE SYNTHASE PROTEIN"/>
    <property type="match status" value="1"/>
</dbReference>
<proteinExistence type="predicted"/>
<dbReference type="EMBL" id="KE747806">
    <property type="protein sequence ID" value="RMZ66196.1"/>
    <property type="molecule type" value="Genomic_DNA"/>
</dbReference>
<protein>
    <submittedName>
        <fullName evidence="4">Cell wall anchored</fullName>
    </submittedName>
</protein>
<gene>
    <name evidence="4" type="ORF">GMOD_00005274</name>
</gene>
<dbReference type="CDD" id="cd22541">
    <property type="entry name" value="SP5_N"/>
    <property type="match status" value="1"/>
</dbReference>
<accession>A0A3M7LVJ0</accession>
<dbReference type="InterPro" id="IPR015915">
    <property type="entry name" value="Kelch-typ_b-propeller"/>
</dbReference>
<dbReference type="Pfam" id="PF24681">
    <property type="entry name" value="Kelch_KLHDC2_KLHL20_DRC7"/>
    <property type="match status" value="1"/>
</dbReference>
<evidence type="ECO:0000313" key="5">
    <source>
        <dbReference type="Proteomes" id="UP000265663"/>
    </source>
</evidence>
<feature type="transmembrane region" description="Helical" evidence="2">
    <location>
        <begin position="462"/>
        <end position="487"/>
    </location>
</feature>
<keyword evidence="2" id="KW-0472">Membrane</keyword>
<evidence type="ECO:0000256" key="2">
    <source>
        <dbReference type="SAM" id="Phobius"/>
    </source>
</evidence>
<sequence length="1103" mass="121083">MAYIHKGVLVVLSLIALSVSQQDDPIGGFCRRWGHTTAQVGSRLYIDGGMVGSVPFTSNRTNPWLLYSDLNTSTVDAGMPMQYANLSKPGNIPSVSGGYTWSDNTNQCFYQFGGEYPEGVTPADYGMWTYDVVMNQWNATKTTGDKQFERVSFGAGTHVEQRGLGFYFGGWISNKTTIGWKGPPIATNGLVQFDMSTGELQNMTGPDDINTGRAEGQLLFLPVSDSGVLIYFGGIEDPYHNGSYNAIIHIYDMASSKWYTQTASGDIPAARRQFCADVTWPDDQSSFNVYLYGGYGASATEAPGFDDVYILSIPSFTWIKVFPLDGSDSKPSQVGHGGCSANVINHAQMLVIGGWFPLYDKCDAPAGQGQHNMVLGYNGGEAKLWDKFDPKLNNYVVPSPIISAIGGGPTGGASKTAPTTWGHVDLATYFTLKPSFTARAATRSLPSATGTLSPAPSKKTNVGAIAGGVVGGLAVLIAILCLILFCLHRRKKALREKQAQADEPPPPPPPAELATTVPQEMPATTDASKYVSIHDQADAIALAQYRGHTQHSHSFSHDYNSPYPAQGPPSYGNAPPYSSPVVEAAHNSHSPHAEMYSPDEGAMRNSPPAAWSPQQQYAQPGTGTEGQYSYPTPVTPRQSPNDSIQQQVPIYYPRPTDPSNPSLHSPRSFSNEAGYTPHGSPGRESRRINDDRRPVHGRFVEEDYMTHLSTTLALKLSLEAPHGSATPTMFNVRSIVLLAISYLVIPYLTFLPRNVHTLLTLFGPFIIPKVFDWVNVARATSQSVPIRPTPKRVQYALNILFVSAVVFLTLSLSRFAPDNIFLKTQSHIRTETSVLFARLRHLRPLTDEDNALREKFNWGMSNKLLYLAYGPDSLLNCVWCVSSDGNDQQYYFLYSLPKIVTPHIFHLAVLGLATSSLIGREGSRFRTHAAIVGILLIVVETWYLGTYDITMNKWARVVQDIDSAHWRVRFIRYMTFAAVDTGLAFVLWATSTNRWLAKPVSISERIETTSRTAEETFNKMHALALLTNSVNRDSALRGTREEYWRTEGQIMAEMVQDEVVMEQINAAISKPDFDALEGRVGEVADGILKGIDSLRNGQVSEAL</sequence>
<dbReference type="Proteomes" id="UP000265663">
    <property type="component" value="Unassembled WGS sequence"/>
</dbReference>
<evidence type="ECO:0000313" key="4">
    <source>
        <dbReference type="EMBL" id="RMZ66196.1"/>
    </source>
</evidence>
<feature type="compositionally biased region" description="Polar residues" evidence="1">
    <location>
        <begin position="657"/>
        <end position="673"/>
    </location>
</feature>
<dbReference type="AlphaFoldDB" id="A0A3M7LVJ0"/>
<reference evidence="4 5" key="1">
    <citation type="journal article" date="2014" name="PLoS ONE">
        <title>De novo Genome Assembly of the Fungal Plant Pathogen Pyrenophora semeniperda.</title>
        <authorList>
            <person name="Soliai M.M."/>
            <person name="Meyer S.E."/>
            <person name="Udall J.A."/>
            <person name="Elzinga D.E."/>
            <person name="Hermansen R.A."/>
            <person name="Bodily P.M."/>
            <person name="Hart A.A."/>
            <person name="Coleman C.E."/>
        </authorList>
    </citation>
    <scope>NUCLEOTIDE SEQUENCE [LARGE SCALE GENOMIC DNA]</scope>
    <source>
        <strain evidence="4 5">CCB06</strain>
        <tissue evidence="4">Mycelium</tissue>
    </source>
</reference>
<dbReference type="OrthoDB" id="10251809at2759"/>
<name>A0A3M7LVJ0_9PLEO</name>
<evidence type="ECO:0000256" key="3">
    <source>
        <dbReference type="SAM" id="SignalP"/>
    </source>
</evidence>
<keyword evidence="5" id="KW-1185">Reference proteome</keyword>
<dbReference type="Gene3D" id="2.120.10.80">
    <property type="entry name" value="Kelch-type beta propeller"/>
    <property type="match status" value="1"/>
</dbReference>
<feature type="transmembrane region" description="Helical" evidence="2">
    <location>
        <begin position="930"/>
        <end position="950"/>
    </location>
</feature>
<keyword evidence="3" id="KW-0732">Signal</keyword>
<feature type="transmembrane region" description="Helical" evidence="2">
    <location>
        <begin position="795"/>
        <end position="816"/>
    </location>
</feature>
<feature type="compositionally biased region" description="Basic and acidic residues" evidence="1">
    <location>
        <begin position="681"/>
        <end position="693"/>
    </location>
</feature>